<proteinExistence type="predicted"/>
<dbReference type="eggNOG" id="ENOG5031GXC">
    <property type="taxonomic scope" value="Bacteria"/>
</dbReference>
<sequence length="157" mass="17312">MTDSGTQILQRILGFTTVFLGFCSYLIWRPTNLIMFRWIDSAGLQDVYVAPRFVIQQIVRDPPSWVVYSAPNGLWVAGSSVLLMAAAPSSIAVHRMGLFAIPVCALGLEIGQVSTWIPGTFDGLDLLAIASGSAVVWMYFFYCVSHHSTDRRHTLNG</sequence>
<dbReference type="HOGENOM" id="CLU_1674918_0_0_6"/>
<keyword evidence="1" id="KW-1133">Transmembrane helix</keyword>
<evidence type="ECO:0000313" key="2">
    <source>
        <dbReference type="EMBL" id="EAQ96145.1"/>
    </source>
</evidence>
<keyword evidence="3" id="KW-1185">Reference proteome</keyword>
<gene>
    <name evidence="2" type="ORF">KT71_18806</name>
</gene>
<dbReference type="EMBL" id="AAOA02000005">
    <property type="protein sequence ID" value="EAQ96145.1"/>
    <property type="molecule type" value="Genomic_DNA"/>
</dbReference>
<accession>A4ACV4</accession>
<protein>
    <recommendedName>
        <fullName evidence="4">VanZ-like domain-containing protein</fullName>
    </recommendedName>
</protein>
<keyword evidence="1" id="KW-0472">Membrane</keyword>
<evidence type="ECO:0000256" key="1">
    <source>
        <dbReference type="SAM" id="Phobius"/>
    </source>
</evidence>
<feature type="transmembrane region" description="Helical" evidence="1">
    <location>
        <begin position="12"/>
        <end position="28"/>
    </location>
</feature>
<organism evidence="2 3">
    <name type="scientific">Congregibacter litoralis KT71</name>
    <dbReference type="NCBI Taxonomy" id="314285"/>
    <lineage>
        <taxon>Bacteria</taxon>
        <taxon>Pseudomonadati</taxon>
        <taxon>Pseudomonadota</taxon>
        <taxon>Gammaproteobacteria</taxon>
        <taxon>Cellvibrionales</taxon>
        <taxon>Halieaceae</taxon>
        <taxon>Congregibacter</taxon>
    </lineage>
</organism>
<feature type="transmembrane region" description="Helical" evidence="1">
    <location>
        <begin position="123"/>
        <end position="142"/>
    </location>
</feature>
<name>A4ACV4_9GAMM</name>
<dbReference type="STRING" id="314285.KT71_18806"/>
<feature type="transmembrane region" description="Helical" evidence="1">
    <location>
        <begin position="98"/>
        <end position="117"/>
    </location>
</feature>
<keyword evidence="1" id="KW-0812">Transmembrane</keyword>
<dbReference type="AlphaFoldDB" id="A4ACV4"/>
<comment type="caution">
    <text evidence="2">The sequence shown here is derived from an EMBL/GenBank/DDBJ whole genome shotgun (WGS) entry which is preliminary data.</text>
</comment>
<dbReference type="Proteomes" id="UP000019205">
    <property type="component" value="Chromosome"/>
</dbReference>
<reference evidence="2 3" key="2">
    <citation type="journal article" date="2009" name="PLoS ONE">
        <title>The photosynthetic apparatus and its regulation in the aerobic gammaproteobacterium Congregibacter litoralis gen. nov., sp. nov.</title>
        <authorList>
            <person name="Spring S."/>
            <person name="Lunsdorf H."/>
            <person name="Fuchs B.M."/>
            <person name="Tindall B.J."/>
        </authorList>
    </citation>
    <scope>NUCLEOTIDE SEQUENCE [LARGE SCALE GENOMIC DNA]</scope>
    <source>
        <strain evidence="2">KT71</strain>
    </source>
</reference>
<evidence type="ECO:0008006" key="4">
    <source>
        <dbReference type="Google" id="ProtNLM"/>
    </source>
</evidence>
<evidence type="ECO:0000313" key="3">
    <source>
        <dbReference type="Proteomes" id="UP000019205"/>
    </source>
</evidence>
<reference evidence="2 3" key="1">
    <citation type="journal article" date="2007" name="Proc. Natl. Acad. Sci. U.S.A.">
        <title>Characterization of a marine gammaproteobacterium capable of aerobic anoxygenic photosynthesis.</title>
        <authorList>
            <person name="Fuchs B.M."/>
            <person name="Spring S."/>
            <person name="Teeling H."/>
            <person name="Quast C."/>
            <person name="Wulf J."/>
            <person name="Schattenhofer M."/>
            <person name="Yan S."/>
            <person name="Ferriera S."/>
            <person name="Johnson J."/>
            <person name="Glockner F.O."/>
            <person name="Amann R."/>
        </authorList>
    </citation>
    <scope>NUCLEOTIDE SEQUENCE [LARGE SCALE GENOMIC DNA]</scope>
    <source>
        <strain evidence="2">KT71</strain>
    </source>
</reference>